<reference evidence="11" key="1">
    <citation type="submission" date="2016-10" db="EMBL/GenBank/DDBJ databases">
        <authorList>
            <person name="Varghese N."/>
            <person name="Submissions S."/>
        </authorList>
    </citation>
    <scope>NUCLEOTIDE SEQUENCE [LARGE SCALE GENOMIC DNA]</scope>
    <source>
        <strain evidence="11">DSM 45237</strain>
    </source>
</reference>
<dbReference type="GO" id="GO:0004181">
    <property type="term" value="F:metallocarboxypeptidase activity"/>
    <property type="evidence" value="ECO:0007669"/>
    <property type="project" value="InterPro"/>
</dbReference>
<evidence type="ECO:0000256" key="6">
    <source>
        <dbReference type="ARBA" id="ARBA00023049"/>
    </source>
</evidence>
<dbReference type="Pfam" id="PF00246">
    <property type="entry name" value="Peptidase_M14"/>
    <property type="match status" value="1"/>
</dbReference>
<dbReference type="AlphaFoldDB" id="A0A1H5PCL2"/>
<feature type="chain" id="PRO_5039476563" evidence="8">
    <location>
        <begin position="22"/>
        <end position="441"/>
    </location>
</feature>
<keyword evidence="5" id="KW-0862">Zinc</keyword>
<comment type="similarity">
    <text evidence="2 7">Belongs to the peptidase M14 family.</text>
</comment>
<keyword evidence="10" id="KW-0121">Carboxypeptidase</keyword>
<evidence type="ECO:0000256" key="2">
    <source>
        <dbReference type="ARBA" id="ARBA00005988"/>
    </source>
</evidence>
<dbReference type="InterPro" id="IPR000834">
    <property type="entry name" value="Peptidase_M14"/>
</dbReference>
<evidence type="ECO:0000256" key="1">
    <source>
        <dbReference type="ARBA" id="ARBA00001947"/>
    </source>
</evidence>
<dbReference type="PANTHER" id="PTHR11705:SF143">
    <property type="entry name" value="SLL0236 PROTEIN"/>
    <property type="match status" value="1"/>
</dbReference>
<accession>A0A1H5PCL2</accession>
<dbReference type="EMBL" id="FNUC01000004">
    <property type="protein sequence ID" value="SEF11663.1"/>
    <property type="molecule type" value="Genomic_DNA"/>
</dbReference>
<keyword evidence="11" id="KW-1185">Reference proteome</keyword>
<comment type="cofactor">
    <cofactor evidence="1">
        <name>Zn(2+)</name>
        <dbReference type="ChEBI" id="CHEBI:29105"/>
    </cofactor>
</comment>
<dbReference type="PROSITE" id="PS52035">
    <property type="entry name" value="PEPTIDASE_M14"/>
    <property type="match status" value="1"/>
</dbReference>
<evidence type="ECO:0000256" key="8">
    <source>
        <dbReference type="SAM" id="SignalP"/>
    </source>
</evidence>
<feature type="domain" description="Peptidase M14" evidence="9">
    <location>
        <begin position="40"/>
        <end position="309"/>
    </location>
</feature>
<dbReference type="STRING" id="561176.SAMN04488561_4105"/>
<keyword evidence="3" id="KW-0645">Protease</keyword>
<name>A0A1H5PCL2_9ACTN</name>
<feature type="signal peptide" evidence="8">
    <location>
        <begin position="1"/>
        <end position="21"/>
    </location>
</feature>
<organism evidence="10 11">
    <name type="scientific">Jiangella alba</name>
    <dbReference type="NCBI Taxonomy" id="561176"/>
    <lineage>
        <taxon>Bacteria</taxon>
        <taxon>Bacillati</taxon>
        <taxon>Actinomycetota</taxon>
        <taxon>Actinomycetes</taxon>
        <taxon>Jiangellales</taxon>
        <taxon>Jiangellaceae</taxon>
        <taxon>Jiangella</taxon>
    </lineage>
</organism>
<dbReference type="SUPFAM" id="SSF53187">
    <property type="entry name" value="Zn-dependent exopeptidases"/>
    <property type="match status" value="1"/>
</dbReference>
<dbReference type="SMART" id="SM00631">
    <property type="entry name" value="Zn_pept"/>
    <property type="match status" value="1"/>
</dbReference>
<dbReference type="GO" id="GO:0006508">
    <property type="term" value="P:proteolysis"/>
    <property type="evidence" value="ECO:0007669"/>
    <property type="project" value="UniProtKB-KW"/>
</dbReference>
<dbReference type="GO" id="GO:0005615">
    <property type="term" value="C:extracellular space"/>
    <property type="evidence" value="ECO:0007669"/>
    <property type="project" value="TreeGrafter"/>
</dbReference>
<keyword evidence="8" id="KW-0732">Signal</keyword>
<feature type="active site" description="Proton donor/acceptor" evidence="7">
    <location>
        <position position="276"/>
    </location>
</feature>
<protein>
    <submittedName>
        <fullName evidence="10">Zinc carboxypeptidase</fullName>
    </submittedName>
</protein>
<evidence type="ECO:0000256" key="3">
    <source>
        <dbReference type="ARBA" id="ARBA00022670"/>
    </source>
</evidence>
<evidence type="ECO:0000313" key="11">
    <source>
        <dbReference type="Proteomes" id="UP000181980"/>
    </source>
</evidence>
<evidence type="ECO:0000259" key="9">
    <source>
        <dbReference type="PROSITE" id="PS52035"/>
    </source>
</evidence>
<dbReference type="Proteomes" id="UP000181980">
    <property type="component" value="Unassembled WGS sequence"/>
</dbReference>
<evidence type="ECO:0000256" key="7">
    <source>
        <dbReference type="PROSITE-ProRule" id="PRU01379"/>
    </source>
</evidence>
<evidence type="ECO:0000313" key="10">
    <source>
        <dbReference type="EMBL" id="SEF11663.1"/>
    </source>
</evidence>
<sequence>MLAAAAVLAVPAVAVPAAVGAASPSAPSTAAADLPSGNTAYRTLADYEADLAELVADHPDLVKPITLPYPTTSGRTVRGVEISTNVNADDGKPTFVDVGMHHGNEFPSGELTMEFAIDLVQRAAAGDREVTRLLDRARVVVVPIVNVDGFVRGRRQTDTNVDMNRNYGLGWLPISTGGAAAWSEPESRNIEWLLSTRQATVFNTQHTCIQVVLYPPLQLAAGPAQDVDRLHALASEVASIYGPGYKALPSAEDYETTGEAIDWAYYATRGLALTTETCPDAGVARTYETQVLDVYDEHREAMTTMLATAADPDQYAVIDGKGPKGAVLRITKAFDMYTSPYAQPDGATRPSSFTTTLTSDLALGRNGKFEWAVNPSYRPIPAYQEDGVHGFQTGFYEEPWILTCERPDGTVLQTVPVNVDLGETVTVDLKECRRDFHRSRP</sequence>
<dbReference type="PANTHER" id="PTHR11705">
    <property type="entry name" value="PROTEASE FAMILY M14 CARBOXYPEPTIDASE A,B"/>
    <property type="match status" value="1"/>
</dbReference>
<evidence type="ECO:0000256" key="5">
    <source>
        <dbReference type="ARBA" id="ARBA00022833"/>
    </source>
</evidence>
<proteinExistence type="inferred from homology"/>
<dbReference type="Gene3D" id="3.40.630.10">
    <property type="entry name" value="Zn peptidases"/>
    <property type="match status" value="1"/>
</dbReference>
<keyword evidence="6" id="KW-0482">Metalloprotease</keyword>
<gene>
    <name evidence="10" type="ORF">SAMN04488561_4105</name>
</gene>
<dbReference type="GO" id="GO:0008270">
    <property type="term" value="F:zinc ion binding"/>
    <property type="evidence" value="ECO:0007669"/>
    <property type="project" value="InterPro"/>
</dbReference>
<evidence type="ECO:0000256" key="4">
    <source>
        <dbReference type="ARBA" id="ARBA00022801"/>
    </source>
</evidence>
<keyword evidence="4" id="KW-0378">Hydrolase</keyword>